<organism evidence="2 3">
    <name type="scientific">Fusarium euwallaceae</name>
    <dbReference type="NCBI Taxonomy" id="1147111"/>
    <lineage>
        <taxon>Eukaryota</taxon>
        <taxon>Fungi</taxon>
        <taxon>Dikarya</taxon>
        <taxon>Ascomycota</taxon>
        <taxon>Pezizomycotina</taxon>
        <taxon>Sordariomycetes</taxon>
        <taxon>Hypocreomycetidae</taxon>
        <taxon>Hypocreales</taxon>
        <taxon>Nectriaceae</taxon>
        <taxon>Fusarium</taxon>
        <taxon>Fusarium solani species complex</taxon>
    </lineage>
</organism>
<keyword evidence="3" id="KW-1185">Reference proteome</keyword>
<accession>A0A430L045</accession>
<evidence type="ECO:0000313" key="2">
    <source>
        <dbReference type="EMBL" id="RTE69056.1"/>
    </source>
</evidence>
<reference evidence="2 3" key="1">
    <citation type="submission" date="2017-06" db="EMBL/GenBank/DDBJ databases">
        <title>Comparative genomic analysis of Ambrosia Fusariam Clade fungi.</title>
        <authorList>
            <person name="Stajich J.E."/>
            <person name="Carrillo J."/>
            <person name="Kijimoto T."/>
            <person name="Eskalen A."/>
            <person name="O'Donnell K."/>
            <person name="Kasson M."/>
        </authorList>
    </citation>
    <scope>NUCLEOTIDE SEQUENCE [LARGE SCALE GENOMIC DNA]</scope>
    <source>
        <strain evidence="2 3">UCR1854</strain>
    </source>
</reference>
<keyword evidence="1" id="KW-1133">Transmembrane helix</keyword>
<sequence>MAFTSTHPRDAWRPSSMTIDEFQAAITDACRNYYDESSRSGLYDKTRVLAVYWEMDEGSGLGNQARRVRDLFQGSYGYDVELLAIPMHDPNPDATISFNIGRLLDGLKEGDLAIFYYIGRGDQGGFQEMRAQIIDPSPADVLILLDCRVTPGTDIGHRKELIAASAFDETTESGPSSFTNALVEQLQHAIEKRQIISTAQLYNRLATRHLATRYLAIQFRTPQLNAMPYFLQNSGEGQTPIMLAPKMVDGSWSLGAVLALFLSPVIVILRVNLRDAHAASYDQMKYWLFINGPHNLRRIDIKSMFPSLSKGAIAIISVTLDIWYTLRGHPGISFIGFEENDEITIHNPQVMPRPIQFRHLELTTQGL</sequence>
<gene>
    <name evidence="2" type="ORF">BHE90_016568</name>
</gene>
<protein>
    <submittedName>
        <fullName evidence="2">Uncharacterized protein</fullName>
    </submittedName>
</protein>
<comment type="caution">
    <text evidence="2">The sequence shown here is derived from an EMBL/GenBank/DDBJ whole genome shotgun (WGS) entry which is preliminary data.</text>
</comment>
<proteinExistence type="predicted"/>
<dbReference type="EMBL" id="MIKF01000646">
    <property type="protein sequence ID" value="RTE69056.1"/>
    <property type="molecule type" value="Genomic_DNA"/>
</dbReference>
<evidence type="ECO:0000313" key="3">
    <source>
        <dbReference type="Proteomes" id="UP000287124"/>
    </source>
</evidence>
<evidence type="ECO:0000256" key="1">
    <source>
        <dbReference type="SAM" id="Phobius"/>
    </source>
</evidence>
<keyword evidence="1" id="KW-0812">Transmembrane</keyword>
<dbReference type="AlphaFoldDB" id="A0A430L045"/>
<name>A0A430L045_9HYPO</name>
<keyword evidence="1" id="KW-0472">Membrane</keyword>
<feature type="transmembrane region" description="Helical" evidence="1">
    <location>
        <begin position="252"/>
        <end position="273"/>
    </location>
</feature>
<dbReference type="Proteomes" id="UP000287124">
    <property type="component" value="Unassembled WGS sequence"/>
</dbReference>